<gene>
    <name evidence="1" type="ORF">S01H4_48519</name>
</gene>
<feature type="non-terminal residue" evidence="1">
    <location>
        <position position="122"/>
    </location>
</feature>
<name>X1CGJ2_9ZZZZ</name>
<organism evidence="1">
    <name type="scientific">marine sediment metagenome</name>
    <dbReference type="NCBI Taxonomy" id="412755"/>
    <lineage>
        <taxon>unclassified sequences</taxon>
        <taxon>metagenomes</taxon>
        <taxon>ecological metagenomes</taxon>
    </lineage>
</organism>
<accession>X1CGJ2</accession>
<comment type="caution">
    <text evidence="1">The sequence shown here is derived from an EMBL/GenBank/DDBJ whole genome shotgun (WGS) entry which is preliminary data.</text>
</comment>
<protein>
    <submittedName>
        <fullName evidence="1">Uncharacterized protein</fullName>
    </submittedName>
</protein>
<dbReference type="AlphaFoldDB" id="X1CGJ2"/>
<dbReference type="EMBL" id="BART01027362">
    <property type="protein sequence ID" value="GAG92197.1"/>
    <property type="molecule type" value="Genomic_DNA"/>
</dbReference>
<sequence length="122" mass="13676">MNKKAFLGLTLVLLFGLSMALGQTQAQETEVQEVFSINLLSPNTSAARNQWSLLMENQLPKIGIGIDFHESTGWGNIAPRTWSYPLLDFDYIPTYAEGGFDILFVGWSWGIDWDPTGLFETD</sequence>
<evidence type="ECO:0000313" key="1">
    <source>
        <dbReference type="EMBL" id="GAG92197.1"/>
    </source>
</evidence>
<reference evidence="1" key="1">
    <citation type="journal article" date="2014" name="Front. Microbiol.">
        <title>High frequency of phylogenetically diverse reductive dehalogenase-homologous genes in deep subseafloor sedimentary metagenomes.</title>
        <authorList>
            <person name="Kawai M."/>
            <person name="Futagami T."/>
            <person name="Toyoda A."/>
            <person name="Takaki Y."/>
            <person name="Nishi S."/>
            <person name="Hori S."/>
            <person name="Arai W."/>
            <person name="Tsubouchi T."/>
            <person name="Morono Y."/>
            <person name="Uchiyama I."/>
            <person name="Ito T."/>
            <person name="Fujiyama A."/>
            <person name="Inagaki F."/>
            <person name="Takami H."/>
        </authorList>
    </citation>
    <scope>NUCLEOTIDE SEQUENCE</scope>
    <source>
        <strain evidence="1">Expedition CK06-06</strain>
    </source>
</reference>
<dbReference type="Gene3D" id="3.10.105.10">
    <property type="entry name" value="Dipeptide-binding Protein, Domain 3"/>
    <property type="match status" value="1"/>
</dbReference>
<proteinExistence type="predicted"/>